<proteinExistence type="predicted"/>
<keyword evidence="2" id="KW-1185">Reference proteome</keyword>
<accession>A0A176W4B3</accession>
<evidence type="ECO:0000313" key="2">
    <source>
        <dbReference type="Proteomes" id="UP000077202"/>
    </source>
</evidence>
<comment type="caution">
    <text evidence="1">The sequence shown here is derived from an EMBL/GenBank/DDBJ whole genome shotgun (WGS) entry which is preliminary data.</text>
</comment>
<name>A0A176W4B3_MARPO</name>
<dbReference type="EMBL" id="LVLJ01002001">
    <property type="protein sequence ID" value="OAE27026.1"/>
    <property type="molecule type" value="Genomic_DNA"/>
</dbReference>
<reference evidence="1" key="1">
    <citation type="submission" date="2016-03" db="EMBL/GenBank/DDBJ databases">
        <title>Mechanisms controlling the formation of the plant cell surface in tip-growing cells are functionally conserved among land plants.</title>
        <authorList>
            <person name="Honkanen S."/>
            <person name="Jones V.A."/>
            <person name="Morieri G."/>
            <person name="Champion C."/>
            <person name="Hetherington A.J."/>
            <person name="Kelly S."/>
            <person name="Saint-Marcoux D."/>
            <person name="Proust H."/>
            <person name="Prescott H."/>
            <person name="Dolan L."/>
        </authorList>
    </citation>
    <scope>NUCLEOTIDE SEQUENCE [LARGE SCALE GENOMIC DNA]</scope>
    <source>
        <tissue evidence="1">Whole gametophyte</tissue>
    </source>
</reference>
<dbReference type="AlphaFoldDB" id="A0A176W4B3"/>
<protein>
    <submittedName>
        <fullName evidence="1">Uncharacterized protein</fullName>
    </submittedName>
</protein>
<organism evidence="1 2">
    <name type="scientific">Marchantia polymorpha subsp. ruderalis</name>
    <dbReference type="NCBI Taxonomy" id="1480154"/>
    <lineage>
        <taxon>Eukaryota</taxon>
        <taxon>Viridiplantae</taxon>
        <taxon>Streptophyta</taxon>
        <taxon>Embryophyta</taxon>
        <taxon>Marchantiophyta</taxon>
        <taxon>Marchantiopsida</taxon>
        <taxon>Marchantiidae</taxon>
        <taxon>Marchantiales</taxon>
        <taxon>Marchantiaceae</taxon>
        <taxon>Marchantia</taxon>
    </lineage>
</organism>
<sequence>MLCIATRERASEFVEEARPAWQLRAEKLFDLIVYRRSKGGRARDPPTDCRDDERATERIITMASSSAVQERSERPPPFYLRPSSFVVGVSDDFDLTSTSTLTCYAIGLEKWLAISSKASLARSVTPTISPRRGADVASLAASALSSRSS</sequence>
<dbReference type="Proteomes" id="UP000077202">
    <property type="component" value="Unassembled WGS sequence"/>
</dbReference>
<evidence type="ECO:0000313" key="1">
    <source>
        <dbReference type="EMBL" id="OAE27026.1"/>
    </source>
</evidence>
<gene>
    <name evidence="1" type="ORF">AXG93_1774s1360</name>
</gene>